<comment type="similarity">
    <text evidence="10">Belongs to the MHC class I family.</text>
</comment>
<dbReference type="InterPro" id="IPR001039">
    <property type="entry name" value="MHC_I_a_a1/a2"/>
</dbReference>
<keyword evidence="2" id="KW-0490">MHC I</keyword>
<dbReference type="PROSITE" id="PS00290">
    <property type="entry name" value="IG_MHC"/>
    <property type="match status" value="1"/>
</dbReference>
<dbReference type="PANTHER" id="PTHR16675:SF242">
    <property type="entry name" value="MAJOR HISTOCOMPATIBILITY COMPLEX CLASS I-RELATED GENE PROTEIN"/>
    <property type="match status" value="1"/>
</dbReference>
<dbReference type="InterPro" id="IPR013783">
    <property type="entry name" value="Ig-like_fold"/>
</dbReference>
<dbReference type="Gene3D" id="3.30.500.10">
    <property type="entry name" value="MHC class I-like antigen recognition-like"/>
    <property type="match status" value="1"/>
</dbReference>
<dbReference type="SUPFAM" id="SSF48726">
    <property type="entry name" value="Immunoglobulin"/>
    <property type="match status" value="1"/>
</dbReference>
<dbReference type="PRINTS" id="PR01638">
    <property type="entry name" value="MHCCLASSI"/>
</dbReference>
<dbReference type="SUPFAM" id="SSF54452">
    <property type="entry name" value="MHC antigen-recognition domain"/>
    <property type="match status" value="1"/>
</dbReference>
<organism evidence="13 14">
    <name type="scientific">Varanus komodoensis</name>
    <name type="common">Komodo dragon</name>
    <dbReference type="NCBI Taxonomy" id="61221"/>
    <lineage>
        <taxon>Eukaryota</taxon>
        <taxon>Metazoa</taxon>
        <taxon>Chordata</taxon>
        <taxon>Craniata</taxon>
        <taxon>Vertebrata</taxon>
        <taxon>Euteleostomi</taxon>
        <taxon>Lepidosauria</taxon>
        <taxon>Squamata</taxon>
        <taxon>Bifurcata</taxon>
        <taxon>Unidentata</taxon>
        <taxon>Episquamata</taxon>
        <taxon>Toxicofera</taxon>
        <taxon>Anguimorpha</taxon>
        <taxon>Paleoanguimorpha</taxon>
        <taxon>Varanoidea</taxon>
        <taxon>Varanidae</taxon>
        <taxon>Varanus</taxon>
    </lineage>
</organism>
<dbReference type="GO" id="GO:0005615">
    <property type="term" value="C:extracellular space"/>
    <property type="evidence" value="ECO:0007669"/>
    <property type="project" value="TreeGrafter"/>
</dbReference>
<keyword evidence="7 11" id="KW-0472">Membrane</keyword>
<keyword evidence="5" id="KW-0391">Immunity</keyword>
<dbReference type="FunFam" id="3.30.500.10:FF:000001">
    <property type="entry name" value="H-2 class I histocompatibility antigen, alpha chain"/>
    <property type="match status" value="1"/>
</dbReference>
<evidence type="ECO:0000313" key="14">
    <source>
        <dbReference type="Proteomes" id="UP000694545"/>
    </source>
</evidence>
<comment type="subcellular location">
    <subcellularLocation>
        <location evidence="1">Membrane</location>
        <topology evidence="1">Single-pass type I membrane protein</topology>
    </subcellularLocation>
</comment>
<sequence length="322" mass="36233">MSEPGQGVPHFLAEGYVDDQLFARYDSVTKRAQPQVPWIEPIEREHAHFWEQNTRRALNSELRFRGDLATLQSHQNQSGGSHTWQRMYGCDLGADGRRGGHMQYAYDGADYISLDKDTLTWTAASPMAHVFKRKRDADLAYSQHLKVYLEEECVEWLRTFVAYGKEALMAREPPVVRLARQQGHSHQETLVCRAHGFYPKEISTTWRKDGEAWTEGTLHGGVVPNADMTYHTWVSIRINPTERHRYQCHVKHPGLPEPLILAWEEPDSPDWGLLAGVAAAVVAATALLGAGIAFLLSKETLQGGRGVHCSVPLHALGHLGLW</sequence>
<dbReference type="InterPro" id="IPR050208">
    <property type="entry name" value="MHC_class-I_related"/>
</dbReference>
<dbReference type="GO" id="GO:0042612">
    <property type="term" value="C:MHC class I protein complex"/>
    <property type="evidence" value="ECO:0007669"/>
    <property type="project" value="UniProtKB-KW"/>
</dbReference>
<dbReference type="Pfam" id="PF00129">
    <property type="entry name" value="MHC_I"/>
    <property type="match status" value="1"/>
</dbReference>
<evidence type="ECO:0000256" key="10">
    <source>
        <dbReference type="RuleBase" id="RU004439"/>
    </source>
</evidence>
<keyword evidence="4" id="KW-0732">Signal</keyword>
<dbReference type="InterPro" id="IPR011162">
    <property type="entry name" value="MHC_I/II-like_Ag-recog"/>
</dbReference>
<proteinExistence type="inferred from homology"/>
<evidence type="ECO:0000313" key="13">
    <source>
        <dbReference type="Ensembl" id="ENSVKKP00000018475.1"/>
    </source>
</evidence>
<feature type="domain" description="Ig-like" evidence="12">
    <location>
        <begin position="173"/>
        <end position="262"/>
    </location>
</feature>
<dbReference type="InterPro" id="IPR007110">
    <property type="entry name" value="Ig-like_dom"/>
</dbReference>
<dbReference type="InterPro" id="IPR011161">
    <property type="entry name" value="MHC_I-like_Ag-recog"/>
</dbReference>
<keyword evidence="9" id="KW-0325">Glycoprotein</keyword>
<evidence type="ECO:0000256" key="9">
    <source>
        <dbReference type="ARBA" id="ARBA00023180"/>
    </source>
</evidence>
<dbReference type="InterPro" id="IPR037055">
    <property type="entry name" value="MHC_I-like_Ag-recog_sf"/>
</dbReference>
<evidence type="ECO:0000256" key="8">
    <source>
        <dbReference type="ARBA" id="ARBA00023157"/>
    </source>
</evidence>
<evidence type="ECO:0000256" key="11">
    <source>
        <dbReference type="SAM" id="Phobius"/>
    </source>
</evidence>
<keyword evidence="6 11" id="KW-1133">Transmembrane helix</keyword>
<evidence type="ECO:0000256" key="7">
    <source>
        <dbReference type="ARBA" id="ARBA00023136"/>
    </source>
</evidence>
<evidence type="ECO:0000256" key="5">
    <source>
        <dbReference type="ARBA" id="ARBA00022859"/>
    </source>
</evidence>
<dbReference type="GO" id="GO:0002474">
    <property type="term" value="P:antigen processing and presentation of peptide antigen via MHC class I"/>
    <property type="evidence" value="ECO:0007669"/>
    <property type="project" value="UniProtKB-KW"/>
</dbReference>
<evidence type="ECO:0000259" key="12">
    <source>
        <dbReference type="PROSITE" id="PS50835"/>
    </source>
</evidence>
<dbReference type="InterPro" id="IPR003597">
    <property type="entry name" value="Ig_C1-set"/>
</dbReference>
<dbReference type="CDD" id="cd07698">
    <property type="entry name" value="IgC1_MHC_I_alpha3"/>
    <property type="match status" value="1"/>
</dbReference>
<evidence type="ECO:0000256" key="2">
    <source>
        <dbReference type="ARBA" id="ARBA00022451"/>
    </source>
</evidence>
<dbReference type="GO" id="GO:0006955">
    <property type="term" value="P:immune response"/>
    <property type="evidence" value="ECO:0007669"/>
    <property type="project" value="TreeGrafter"/>
</dbReference>
<evidence type="ECO:0000256" key="1">
    <source>
        <dbReference type="ARBA" id="ARBA00004479"/>
    </source>
</evidence>
<evidence type="ECO:0000256" key="4">
    <source>
        <dbReference type="ARBA" id="ARBA00022729"/>
    </source>
</evidence>
<keyword evidence="14" id="KW-1185">Reference proteome</keyword>
<dbReference type="AlphaFoldDB" id="A0A8D2L9N8"/>
<dbReference type="GO" id="GO:0009897">
    <property type="term" value="C:external side of plasma membrane"/>
    <property type="evidence" value="ECO:0007669"/>
    <property type="project" value="TreeGrafter"/>
</dbReference>
<keyword evidence="3 11" id="KW-0812">Transmembrane</keyword>
<feature type="transmembrane region" description="Helical" evidence="11">
    <location>
        <begin position="271"/>
        <end position="296"/>
    </location>
</feature>
<dbReference type="InterPro" id="IPR003006">
    <property type="entry name" value="Ig/MHC_CS"/>
</dbReference>
<dbReference type="Ensembl" id="ENSVKKT00000018938.1">
    <property type="protein sequence ID" value="ENSVKKP00000018475.1"/>
    <property type="gene ID" value="ENSVKKG00000012584.1"/>
</dbReference>
<name>A0A8D2L9N8_VARKO</name>
<dbReference type="OMA" id="RCHVEHA"/>
<dbReference type="PROSITE" id="PS50835">
    <property type="entry name" value="IG_LIKE"/>
    <property type="match status" value="1"/>
</dbReference>
<dbReference type="Pfam" id="PF07654">
    <property type="entry name" value="C1-set"/>
    <property type="match status" value="1"/>
</dbReference>
<evidence type="ECO:0000256" key="3">
    <source>
        <dbReference type="ARBA" id="ARBA00022692"/>
    </source>
</evidence>
<dbReference type="Proteomes" id="UP000694545">
    <property type="component" value="Unplaced"/>
</dbReference>
<reference evidence="13" key="2">
    <citation type="submission" date="2025-09" db="UniProtKB">
        <authorList>
            <consortium name="Ensembl"/>
        </authorList>
    </citation>
    <scope>IDENTIFICATION</scope>
</reference>
<accession>A0A8D2L9N8</accession>
<protein>
    <recommendedName>
        <fullName evidence="12">Ig-like domain-containing protein</fullName>
    </recommendedName>
</protein>
<dbReference type="SMART" id="SM00407">
    <property type="entry name" value="IGc1"/>
    <property type="match status" value="1"/>
</dbReference>
<dbReference type="FunFam" id="2.60.40.10:FF:000204">
    <property type="entry name" value="Major histocompatibility complex, class I-related protein"/>
    <property type="match status" value="1"/>
</dbReference>
<dbReference type="PANTHER" id="PTHR16675">
    <property type="entry name" value="MHC CLASS I-RELATED"/>
    <property type="match status" value="1"/>
</dbReference>
<keyword evidence="8" id="KW-1015">Disulfide bond</keyword>
<reference evidence="13" key="1">
    <citation type="submission" date="2025-08" db="UniProtKB">
        <authorList>
            <consortium name="Ensembl"/>
        </authorList>
    </citation>
    <scope>IDENTIFICATION</scope>
</reference>
<dbReference type="Gene3D" id="2.60.40.10">
    <property type="entry name" value="Immunoglobulins"/>
    <property type="match status" value="1"/>
</dbReference>
<dbReference type="InterPro" id="IPR036179">
    <property type="entry name" value="Ig-like_dom_sf"/>
</dbReference>
<evidence type="ECO:0000256" key="6">
    <source>
        <dbReference type="ARBA" id="ARBA00022989"/>
    </source>
</evidence>